<dbReference type="AlphaFoldDB" id="A0A6J2XPW0"/>
<reference evidence="2" key="1">
    <citation type="submission" date="2025-08" db="UniProtKB">
        <authorList>
            <consortium name="RefSeq"/>
        </authorList>
    </citation>
    <scope>IDENTIFICATION</scope>
    <source>
        <tissue evidence="2">Gonads</tissue>
    </source>
</reference>
<dbReference type="SUPFAM" id="SSF89919">
    <property type="entry name" value="Ribosome-binding factor A, RbfA"/>
    <property type="match status" value="1"/>
</dbReference>
<dbReference type="PANTHER" id="PTHR14725:SF0">
    <property type="entry name" value="RIBOSOME-BINDING FACTOR A, MITOCHONDRIAL-RELATED"/>
    <property type="match status" value="1"/>
</dbReference>
<dbReference type="RefSeq" id="XP_030753417.1">
    <property type="nucleotide sequence ID" value="XM_030897557.1"/>
</dbReference>
<dbReference type="Pfam" id="PF02033">
    <property type="entry name" value="RBFA"/>
    <property type="match status" value="1"/>
</dbReference>
<dbReference type="KEGG" id="soy:115880349"/>
<dbReference type="FunCoup" id="A0A6J2XPW0">
    <property type="interactions" value="501"/>
</dbReference>
<dbReference type="Gene3D" id="3.30.300.20">
    <property type="match status" value="1"/>
</dbReference>
<dbReference type="InterPro" id="IPR039212">
    <property type="entry name" value="RBFA_mitochondrial"/>
</dbReference>
<dbReference type="GeneID" id="115880349"/>
<dbReference type="InParanoid" id="A0A6J2XPW0"/>
<dbReference type="OrthoDB" id="418445at2759"/>
<evidence type="ECO:0000313" key="2">
    <source>
        <dbReference type="RefSeq" id="XP_030753417.1"/>
    </source>
</evidence>
<evidence type="ECO:0000313" key="1">
    <source>
        <dbReference type="Proteomes" id="UP000504635"/>
    </source>
</evidence>
<dbReference type="Proteomes" id="UP000504635">
    <property type="component" value="Unplaced"/>
</dbReference>
<organism evidence="1 2">
    <name type="scientific">Sitophilus oryzae</name>
    <name type="common">Rice weevil</name>
    <name type="synonym">Curculio oryzae</name>
    <dbReference type="NCBI Taxonomy" id="7048"/>
    <lineage>
        <taxon>Eukaryota</taxon>
        <taxon>Metazoa</taxon>
        <taxon>Ecdysozoa</taxon>
        <taxon>Arthropoda</taxon>
        <taxon>Hexapoda</taxon>
        <taxon>Insecta</taxon>
        <taxon>Pterygota</taxon>
        <taxon>Neoptera</taxon>
        <taxon>Endopterygota</taxon>
        <taxon>Coleoptera</taxon>
        <taxon>Polyphaga</taxon>
        <taxon>Cucujiformia</taxon>
        <taxon>Curculionidae</taxon>
        <taxon>Dryophthorinae</taxon>
        <taxon>Sitophilus</taxon>
    </lineage>
</organism>
<sequence length="355" mass="41022">MFCYTKMVYLLKNKHYFHTSNNINSKATKVMGKIMGMNKKKKNFMYNGSPLLPSTSLFDKTPITTKITGNPKRTHVLNKLFMRHITDLMATGEYSSQLFGYGIEVNKVKITTDYKILRVYWVSKESSDDNAVEQLLKKNAGSLTHELSQLRVMGRVPNITFIKDKEYFKVLEVEKKLAVADFGEDHISTDLADELKTEPELWTVLDSEFKSKIEKLDAEEEDSEIDSTPPPKMPQNVLGLDHAQILSHILKGKKAAEGAHRKMQSDSADNFVEKVDEIQAQCVSQEDQRQALRQFLRSREILKDKLRKGEKNWTTDQEYLLSQQKQMFLQNLQALDEEMCEEDYVPEYDEEPEKS</sequence>
<gene>
    <name evidence="2" type="primary">LOC115880349</name>
</gene>
<keyword evidence="1" id="KW-1185">Reference proteome</keyword>
<dbReference type="InterPro" id="IPR015946">
    <property type="entry name" value="KH_dom-like_a/b"/>
</dbReference>
<dbReference type="PANTHER" id="PTHR14725">
    <property type="entry name" value="RIBOSOME-BINDING FACTOR A, MITOCHONDRIAL-RELATED"/>
    <property type="match status" value="1"/>
</dbReference>
<dbReference type="InterPro" id="IPR023799">
    <property type="entry name" value="RbfA_dom_sf"/>
</dbReference>
<proteinExistence type="predicted"/>
<dbReference type="InterPro" id="IPR000238">
    <property type="entry name" value="RbfA"/>
</dbReference>
<protein>
    <submittedName>
        <fullName evidence="2">Ribosome-binding factor A, mitochondrial</fullName>
    </submittedName>
</protein>
<name>A0A6J2XPW0_SITOR</name>
<accession>A0A6J2XPW0</accession>
<dbReference type="GO" id="GO:0006364">
    <property type="term" value="P:rRNA processing"/>
    <property type="evidence" value="ECO:0007669"/>
    <property type="project" value="InterPro"/>
</dbReference>